<protein>
    <recommendedName>
        <fullName evidence="2">Integrase zinc-binding domain-containing protein</fullName>
    </recommendedName>
</protein>
<evidence type="ECO:0000313" key="4">
    <source>
        <dbReference type="Proteomes" id="UP000499080"/>
    </source>
</evidence>
<dbReference type="InterPro" id="IPR012337">
    <property type="entry name" value="RNaseH-like_sf"/>
</dbReference>
<dbReference type="EMBL" id="BGPR01180923">
    <property type="protein sequence ID" value="GBM62361.1"/>
    <property type="molecule type" value="Genomic_DNA"/>
</dbReference>
<feature type="domain" description="Integrase zinc-binding" evidence="2">
    <location>
        <begin position="272"/>
        <end position="326"/>
    </location>
</feature>
<evidence type="ECO:0000259" key="2">
    <source>
        <dbReference type="Pfam" id="PF17921"/>
    </source>
</evidence>
<feature type="region of interest" description="Disordered" evidence="1">
    <location>
        <begin position="129"/>
        <end position="149"/>
    </location>
</feature>
<sequence>MSSGNFNLRGWKSNLHSVVPNGDTSTDENVSVLGLVWHTDTDMLSCKVEQTVTLDKPITKRLYKRKRWIQRDQNWGTFVQNRVREIRSLTSPTVWRHVPGALNAADLVTRGCSGEQLLQGKWWEGPSWLSENEESWPKSEDDPDEDLVSSEKRKTIVTTLTKSDENVDWYYKYFSSGRKIVRMLAWIFRFYNKLRKIASDSSKTLSVSELEKAEISLMLLIQKESFKDVNDDKLKKLRPIIDCNGLIRAKTNISNRDDTNDFKFPIILPSDHTVVKLLIMNAHNDLLHAGTSTLMSHLREKYWIIKARKTIRNCIRKCVKCQRFKAKKCEVTPGILPKDRVRDAATFEIVGVDLAGPPRFIARRGRPTTIYSDNGTNFKGAERLLHALDWDGILSKAAEEKNQWKFNPPSAAWWGGWWERLVQMTKEILRKILGRAALDYEELVTVLCDCERVINSRPLTYVSEDVDDVSPLTPEMFFREIPESAVSDIDNYVKEQNICRKYENNSEQDFESSILDNYVNNPLRIMKINLSK</sequence>
<dbReference type="SUPFAM" id="SSF53098">
    <property type="entry name" value="Ribonuclease H-like"/>
    <property type="match status" value="1"/>
</dbReference>
<dbReference type="Pfam" id="PF17921">
    <property type="entry name" value="Integrase_H2C2"/>
    <property type="match status" value="1"/>
</dbReference>
<reference evidence="3 4" key="1">
    <citation type="journal article" date="2019" name="Sci. Rep.">
        <title>Orb-weaving spider Araneus ventricosus genome elucidates the spidroin gene catalogue.</title>
        <authorList>
            <person name="Kono N."/>
            <person name="Nakamura H."/>
            <person name="Ohtoshi R."/>
            <person name="Moran D.A.P."/>
            <person name="Shinohara A."/>
            <person name="Yoshida Y."/>
            <person name="Fujiwara M."/>
            <person name="Mori M."/>
            <person name="Tomita M."/>
            <person name="Arakawa K."/>
        </authorList>
    </citation>
    <scope>NUCLEOTIDE SEQUENCE [LARGE SCALE GENOMIC DNA]</scope>
</reference>
<gene>
    <name evidence="3" type="ORF">AVEN_233759_1</name>
</gene>
<proteinExistence type="predicted"/>
<dbReference type="Gene3D" id="1.10.340.70">
    <property type="match status" value="1"/>
</dbReference>
<dbReference type="AlphaFoldDB" id="A0A4Y2HA97"/>
<dbReference type="Gene3D" id="3.30.420.10">
    <property type="entry name" value="Ribonuclease H-like superfamily/Ribonuclease H"/>
    <property type="match status" value="1"/>
</dbReference>
<dbReference type="InterPro" id="IPR036397">
    <property type="entry name" value="RNaseH_sf"/>
</dbReference>
<evidence type="ECO:0000256" key="1">
    <source>
        <dbReference type="SAM" id="MobiDB-lite"/>
    </source>
</evidence>
<dbReference type="InterPro" id="IPR041588">
    <property type="entry name" value="Integrase_H2C2"/>
</dbReference>
<keyword evidence="4" id="KW-1185">Reference proteome</keyword>
<accession>A0A4Y2HA97</accession>
<organism evidence="3 4">
    <name type="scientific">Araneus ventricosus</name>
    <name type="common">Orbweaver spider</name>
    <name type="synonym">Epeira ventricosa</name>
    <dbReference type="NCBI Taxonomy" id="182803"/>
    <lineage>
        <taxon>Eukaryota</taxon>
        <taxon>Metazoa</taxon>
        <taxon>Ecdysozoa</taxon>
        <taxon>Arthropoda</taxon>
        <taxon>Chelicerata</taxon>
        <taxon>Arachnida</taxon>
        <taxon>Araneae</taxon>
        <taxon>Araneomorphae</taxon>
        <taxon>Entelegynae</taxon>
        <taxon>Araneoidea</taxon>
        <taxon>Araneidae</taxon>
        <taxon>Araneus</taxon>
    </lineage>
</organism>
<comment type="caution">
    <text evidence="3">The sequence shown here is derived from an EMBL/GenBank/DDBJ whole genome shotgun (WGS) entry which is preliminary data.</text>
</comment>
<dbReference type="GO" id="GO:0003676">
    <property type="term" value="F:nucleic acid binding"/>
    <property type="evidence" value="ECO:0007669"/>
    <property type="project" value="InterPro"/>
</dbReference>
<dbReference type="PANTHER" id="PTHR47331">
    <property type="entry name" value="PHD-TYPE DOMAIN-CONTAINING PROTEIN"/>
    <property type="match status" value="1"/>
</dbReference>
<dbReference type="Proteomes" id="UP000499080">
    <property type="component" value="Unassembled WGS sequence"/>
</dbReference>
<dbReference type="OrthoDB" id="416987at2759"/>
<name>A0A4Y2HA97_ARAVE</name>
<evidence type="ECO:0000313" key="3">
    <source>
        <dbReference type="EMBL" id="GBM62361.1"/>
    </source>
</evidence>